<comment type="caution">
    <text evidence="4">The sequence shown here is derived from an EMBL/GenBank/DDBJ whole genome shotgun (WGS) entry which is preliminary data.</text>
</comment>
<dbReference type="OrthoDB" id="9795206at2"/>
<dbReference type="PATRIC" id="fig|54915.3.peg.7089"/>
<protein>
    <submittedName>
        <fullName evidence="4">2-aminoglycoside phosphotransferase</fullName>
    </submittedName>
    <submittedName>
        <fullName evidence="3">N-acetyltransferase</fullName>
    </submittedName>
</protein>
<keyword evidence="1" id="KW-0046">Antibiotic resistance</keyword>
<dbReference type="STRING" id="54915.ADS79_08235"/>
<dbReference type="RefSeq" id="WP_049737917.1">
    <property type="nucleotide sequence ID" value="NZ_BJON01000019.1"/>
</dbReference>
<keyword evidence="4" id="KW-0808">Transferase</keyword>
<dbReference type="Proteomes" id="UP000319578">
    <property type="component" value="Unassembled WGS sequence"/>
</dbReference>
<dbReference type="AlphaFoldDB" id="A0A0K9YZ26"/>
<dbReference type="PROSITE" id="PS51186">
    <property type="entry name" value="GNAT"/>
    <property type="match status" value="1"/>
</dbReference>
<gene>
    <name evidence="4" type="ORF">ADS79_08235</name>
    <name evidence="3" type="ORF">BRE01_47230</name>
</gene>
<dbReference type="PANTHER" id="PTHR31438:SF1">
    <property type="entry name" value="LYSINE N-ACYLTRANSFERASE C17G9.06C-RELATED"/>
    <property type="match status" value="1"/>
</dbReference>
<dbReference type="GO" id="GO:0046677">
    <property type="term" value="P:response to antibiotic"/>
    <property type="evidence" value="ECO:0007669"/>
    <property type="project" value="UniProtKB-KW"/>
</dbReference>
<dbReference type="Pfam" id="PF13523">
    <property type="entry name" value="Acetyltransf_8"/>
    <property type="match status" value="1"/>
</dbReference>
<accession>A0A0K9YZ26</accession>
<dbReference type="InterPro" id="IPR016181">
    <property type="entry name" value="Acyl_CoA_acyltransferase"/>
</dbReference>
<dbReference type="InterPro" id="IPR000182">
    <property type="entry name" value="GNAT_dom"/>
</dbReference>
<reference evidence="4" key="2">
    <citation type="submission" date="2015-07" db="EMBL/GenBank/DDBJ databases">
        <title>MeaNS - Measles Nucleotide Surveillance Program.</title>
        <authorList>
            <person name="Tran T."/>
            <person name="Druce J."/>
        </authorList>
    </citation>
    <scope>NUCLEOTIDE SEQUENCE</scope>
    <source>
        <strain evidence="4">DSM 9887</strain>
    </source>
</reference>
<proteinExistence type="predicted"/>
<dbReference type="PANTHER" id="PTHR31438">
    <property type="entry name" value="LYSINE N-ACYLTRANSFERASE C17G9.06C-RELATED"/>
    <property type="match status" value="1"/>
</dbReference>
<dbReference type="Proteomes" id="UP000036834">
    <property type="component" value="Unassembled WGS sequence"/>
</dbReference>
<dbReference type="SUPFAM" id="SSF55729">
    <property type="entry name" value="Acyl-CoA N-acyltransferases (Nat)"/>
    <property type="match status" value="1"/>
</dbReference>
<sequence>MIQAGDWLIRRLQQEDAQHLAKWLSDERVLQYYEGRDRPHDAALVQKHFFDEGDTATRCLIIHATKPIGYVQFYALDNEDKAEYGYERAANIYGMDQFIGEPDFWNRGIGTQLVQTMLEYLASVVGVQKVVMDPQISNERALRCYEKCGFVKVKMLPLHESHEGSMRDCWLLEWSPSTGL</sequence>
<dbReference type="Gene3D" id="3.40.630.30">
    <property type="match status" value="1"/>
</dbReference>
<evidence type="ECO:0000313" key="5">
    <source>
        <dbReference type="Proteomes" id="UP000036834"/>
    </source>
</evidence>
<evidence type="ECO:0000313" key="6">
    <source>
        <dbReference type="Proteomes" id="UP000319578"/>
    </source>
</evidence>
<feature type="domain" description="N-acetyltransferase" evidence="2">
    <location>
        <begin position="7"/>
        <end position="173"/>
    </location>
</feature>
<evidence type="ECO:0000313" key="4">
    <source>
        <dbReference type="EMBL" id="KNB73906.1"/>
    </source>
</evidence>
<evidence type="ECO:0000313" key="3">
    <source>
        <dbReference type="EMBL" id="GED71021.1"/>
    </source>
</evidence>
<dbReference type="EMBL" id="BJON01000019">
    <property type="protein sequence ID" value="GED71021.1"/>
    <property type="molecule type" value="Genomic_DNA"/>
</dbReference>
<evidence type="ECO:0000259" key="2">
    <source>
        <dbReference type="PROSITE" id="PS51186"/>
    </source>
</evidence>
<keyword evidence="6" id="KW-1185">Reference proteome</keyword>
<reference evidence="3 6" key="3">
    <citation type="submission" date="2019-06" db="EMBL/GenBank/DDBJ databases">
        <title>Whole genome shotgun sequence of Brevibacillus reuszeri NBRC 15719.</title>
        <authorList>
            <person name="Hosoyama A."/>
            <person name="Uohara A."/>
            <person name="Ohji S."/>
            <person name="Ichikawa N."/>
        </authorList>
    </citation>
    <scope>NUCLEOTIDE SEQUENCE [LARGE SCALE GENOMIC DNA]</scope>
    <source>
        <strain evidence="3 6">NBRC 15719</strain>
    </source>
</reference>
<dbReference type="GO" id="GO:0016410">
    <property type="term" value="F:N-acyltransferase activity"/>
    <property type="evidence" value="ECO:0007669"/>
    <property type="project" value="TreeGrafter"/>
</dbReference>
<dbReference type="EMBL" id="LGIQ01000005">
    <property type="protein sequence ID" value="KNB73906.1"/>
    <property type="molecule type" value="Genomic_DNA"/>
</dbReference>
<name>A0A0K9YZ26_9BACL</name>
<organism evidence="4 5">
    <name type="scientific">Brevibacillus reuszeri</name>
    <dbReference type="NCBI Taxonomy" id="54915"/>
    <lineage>
        <taxon>Bacteria</taxon>
        <taxon>Bacillati</taxon>
        <taxon>Bacillota</taxon>
        <taxon>Bacilli</taxon>
        <taxon>Bacillales</taxon>
        <taxon>Paenibacillaceae</taxon>
        <taxon>Brevibacillus</taxon>
    </lineage>
</organism>
<reference evidence="5" key="1">
    <citation type="submission" date="2015-07" db="EMBL/GenBank/DDBJ databases">
        <title>Genome sequencing project for genomic taxonomy and phylogenomics of Bacillus-like bacteria.</title>
        <authorList>
            <person name="Liu B."/>
            <person name="Wang J."/>
            <person name="Zhu Y."/>
            <person name="Liu G."/>
            <person name="Chen Q."/>
            <person name="Chen Z."/>
            <person name="Lan J."/>
            <person name="Che J."/>
            <person name="Ge C."/>
            <person name="Shi H."/>
            <person name="Pan Z."/>
            <person name="Liu X."/>
        </authorList>
    </citation>
    <scope>NUCLEOTIDE SEQUENCE [LARGE SCALE GENOMIC DNA]</scope>
    <source>
        <strain evidence="5">DSM 9887</strain>
    </source>
</reference>
<evidence type="ECO:0000256" key="1">
    <source>
        <dbReference type="ARBA" id="ARBA00023251"/>
    </source>
</evidence>